<evidence type="ECO:0000259" key="7">
    <source>
        <dbReference type="Pfam" id="PF18052"/>
    </source>
</evidence>
<evidence type="ECO:0000256" key="2">
    <source>
        <dbReference type="ARBA" id="ARBA00022737"/>
    </source>
</evidence>
<evidence type="ECO:0000259" key="9">
    <source>
        <dbReference type="Pfam" id="PF25019"/>
    </source>
</evidence>
<dbReference type="SUPFAM" id="SSF52540">
    <property type="entry name" value="P-loop containing nucleoside triphosphate hydrolases"/>
    <property type="match status" value="1"/>
</dbReference>
<proteinExistence type="predicted"/>
<feature type="domain" description="Disease resistance N-terminal" evidence="7">
    <location>
        <begin position="15"/>
        <end position="93"/>
    </location>
</feature>
<dbReference type="GO" id="GO:0005524">
    <property type="term" value="F:ATP binding"/>
    <property type="evidence" value="ECO:0007669"/>
    <property type="project" value="UniProtKB-KW"/>
</dbReference>
<dbReference type="InterPro" id="IPR002182">
    <property type="entry name" value="NB-ARC"/>
</dbReference>
<evidence type="ECO:0000313" key="10">
    <source>
        <dbReference type="EMBL" id="PON55640.1"/>
    </source>
</evidence>
<gene>
    <name evidence="10" type="ORF">PanWU01x14_187080</name>
</gene>
<reference evidence="11" key="1">
    <citation type="submission" date="2016-06" db="EMBL/GenBank/DDBJ databases">
        <title>Parallel loss of symbiosis genes in relatives of nitrogen-fixing non-legume Parasponia.</title>
        <authorList>
            <person name="Van Velzen R."/>
            <person name="Holmer R."/>
            <person name="Bu F."/>
            <person name="Rutten L."/>
            <person name="Van Zeijl A."/>
            <person name="Liu W."/>
            <person name="Santuari L."/>
            <person name="Cao Q."/>
            <person name="Sharma T."/>
            <person name="Shen D."/>
            <person name="Roswanjaya Y."/>
            <person name="Wardhani T."/>
            <person name="Kalhor M.S."/>
            <person name="Jansen J."/>
            <person name="Van den Hoogen J."/>
            <person name="Gungor B."/>
            <person name="Hartog M."/>
            <person name="Hontelez J."/>
            <person name="Verver J."/>
            <person name="Yang W.-C."/>
            <person name="Schijlen E."/>
            <person name="Repin R."/>
            <person name="Schilthuizen M."/>
            <person name="Schranz E."/>
            <person name="Heidstra R."/>
            <person name="Miyata K."/>
            <person name="Fedorova E."/>
            <person name="Kohlen W."/>
            <person name="Bisseling T."/>
            <person name="Smit S."/>
            <person name="Geurts R."/>
        </authorList>
    </citation>
    <scope>NUCLEOTIDE SEQUENCE [LARGE SCALE GENOMIC DNA]</scope>
    <source>
        <strain evidence="11">cv. WU1-14</strain>
    </source>
</reference>
<dbReference type="SUPFAM" id="SSF52058">
    <property type="entry name" value="L domain-like"/>
    <property type="match status" value="1"/>
</dbReference>
<dbReference type="InterPro" id="IPR032675">
    <property type="entry name" value="LRR_dom_sf"/>
</dbReference>
<dbReference type="Proteomes" id="UP000237105">
    <property type="component" value="Unassembled WGS sequence"/>
</dbReference>
<dbReference type="Pfam" id="PF25019">
    <property type="entry name" value="LRR_R13L1-DRL21"/>
    <property type="match status" value="1"/>
</dbReference>
<dbReference type="EMBL" id="JXTB01000181">
    <property type="protein sequence ID" value="PON55640.1"/>
    <property type="molecule type" value="Genomic_DNA"/>
</dbReference>
<dbReference type="Gene3D" id="3.80.10.10">
    <property type="entry name" value="Ribonuclease Inhibitor"/>
    <property type="match status" value="2"/>
</dbReference>
<dbReference type="Gene3D" id="1.20.5.4130">
    <property type="match status" value="1"/>
</dbReference>
<dbReference type="Pfam" id="PF00931">
    <property type="entry name" value="NB-ARC"/>
    <property type="match status" value="1"/>
</dbReference>
<feature type="domain" description="Disease resistance protein winged helix" evidence="8">
    <location>
        <begin position="445"/>
        <end position="512"/>
    </location>
</feature>
<dbReference type="GO" id="GO:0043531">
    <property type="term" value="F:ADP binding"/>
    <property type="evidence" value="ECO:0007669"/>
    <property type="project" value="InterPro"/>
</dbReference>
<name>A0A2P5C3H8_PARAD</name>
<keyword evidence="5" id="KW-0067">ATP-binding</keyword>
<dbReference type="InterPro" id="IPR027417">
    <property type="entry name" value="P-loop_NTPase"/>
</dbReference>
<organism evidence="10 11">
    <name type="scientific">Parasponia andersonii</name>
    <name type="common">Sponia andersonii</name>
    <dbReference type="NCBI Taxonomy" id="3476"/>
    <lineage>
        <taxon>Eukaryota</taxon>
        <taxon>Viridiplantae</taxon>
        <taxon>Streptophyta</taxon>
        <taxon>Embryophyta</taxon>
        <taxon>Tracheophyta</taxon>
        <taxon>Spermatophyta</taxon>
        <taxon>Magnoliopsida</taxon>
        <taxon>eudicotyledons</taxon>
        <taxon>Gunneridae</taxon>
        <taxon>Pentapetalae</taxon>
        <taxon>rosids</taxon>
        <taxon>fabids</taxon>
        <taxon>Rosales</taxon>
        <taxon>Cannabaceae</taxon>
        <taxon>Parasponia</taxon>
    </lineage>
</organism>
<dbReference type="PRINTS" id="PR00364">
    <property type="entry name" value="DISEASERSIST"/>
</dbReference>
<protein>
    <submittedName>
        <fullName evidence="10">NB-ARC domain, LRR domain containing protein</fullName>
    </submittedName>
</protein>
<feature type="non-terminal residue" evidence="10">
    <location>
        <position position="1"/>
    </location>
</feature>
<dbReference type="InterPro" id="IPR058922">
    <property type="entry name" value="WHD_DRP"/>
</dbReference>
<evidence type="ECO:0000256" key="5">
    <source>
        <dbReference type="ARBA" id="ARBA00022840"/>
    </source>
</evidence>
<dbReference type="OrthoDB" id="1272397at2759"/>
<dbReference type="InterPro" id="IPR056789">
    <property type="entry name" value="LRR_R13L1-DRL21"/>
</dbReference>
<keyword evidence="11" id="KW-1185">Reference proteome</keyword>
<dbReference type="Pfam" id="PF23559">
    <property type="entry name" value="WHD_DRP"/>
    <property type="match status" value="1"/>
</dbReference>
<evidence type="ECO:0000259" key="6">
    <source>
        <dbReference type="Pfam" id="PF00931"/>
    </source>
</evidence>
<feature type="domain" description="R13L1/DRL21-like LRR repeat region" evidence="9">
    <location>
        <begin position="703"/>
        <end position="828"/>
    </location>
</feature>
<dbReference type="Pfam" id="PF18052">
    <property type="entry name" value="Rx_N"/>
    <property type="match status" value="1"/>
</dbReference>
<dbReference type="AlphaFoldDB" id="A0A2P5C3H8"/>
<evidence type="ECO:0000259" key="8">
    <source>
        <dbReference type="Pfam" id="PF23559"/>
    </source>
</evidence>
<dbReference type="GO" id="GO:0051707">
    <property type="term" value="P:response to other organism"/>
    <property type="evidence" value="ECO:0007669"/>
    <property type="project" value="UniProtKB-ARBA"/>
</dbReference>
<dbReference type="InterPro" id="IPR041118">
    <property type="entry name" value="Rx_N"/>
</dbReference>
<dbReference type="PANTHER" id="PTHR36766:SF45">
    <property type="entry name" value="NB-ARC DOMAIN-CONTAINING PROTEIN"/>
    <property type="match status" value="1"/>
</dbReference>
<evidence type="ECO:0000313" key="11">
    <source>
        <dbReference type="Proteomes" id="UP000237105"/>
    </source>
</evidence>
<dbReference type="InterPro" id="IPR042197">
    <property type="entry name" value="Apaf_helical"/>
</dbReference>
<comment type="caution">
    <text evidence="10">The sequence shown here is derived from an EMBL/GenBank/DDBJ whole genome shotgun (WGS) entry which is preliminary data.</text>
</comment>
<keyword evidence="1" id="KW-0433">Leucine-rich repeat</keyword>
<keyword evidence="4" id="KW-0611">Plant defense</keyword>
<dbReference type="FunFam" id="1.10.10.10:FF:000322">
    <property type="entry name" value="Probable disease resistance protein At1g63360"/>
    <property type="match status" value="1"/>
</dbReference>
<dbReference type="InterPro" id="IPR036388">
    <property type="entry name" value="WH-like_DNA-bd_sf"/>
</dbReference>
<sequence>TSTKFDQLQAMAELVISRLVEQLFSLAQREKLGKDVEKLSNNLAAVQAVLFDADQKQFTDQSVRRWVDKVQDFCYEADGVLDEWRTAILISEVKNEEEAEIGLSLNKVCFPCIRSSSCSHNHYHRASLGRGVARKIIELNKILDEIVYEKDRYTFDRGGIDEERRRTTFSVPFLSNKSEVYGRDDEKRNLINELLSEGSRHKMGLRIISIVGMGGIGKTTLAQLAYNDDQIKAHFDRRIWVHVGDPFDLIQIAEAIICAMNATLPNLSKLESLLSCIDNSVRGKRFLLVLDDVWTEDWAQWEPLERSLKRGALGSRILVTTRKENVPMMMRARSHIICLETLSNEDIWQIFKKRASLEENCVHEHEHELEEIGKRIVKKCNGIPLVATTLGSLMYSKRSKQEWIYVLHHQLWELTDLKNTLFAPLLLSYYDLSPLEKCCLLYCSLFPTDFEIDRDDLIELWMSQGYLDESEDFERGENCFRNLVVRSFFQDLKNNSHGIMTKCKMHYIMRDFLQFVTRNRCFKWEVGEGTERANQENEATRHCTLLLRSAARIPISVFDKKLRTLFVIRAETSTALNLDLLPRLTLLRTLCLRGCGVENLPPGIGDLIYLRYLNLSDNSELKRLPYQMCDLVNLQTLRLDGCTELRSLPGRMGRLVNLRHLYIDGCYQLEELPKGIRELASLRILDAFIVPRNYLNNKKAMELGDLNKLEGFRGYLCIHGIGNLDDASDAKKVELRNKQDLVDLKLNFLQCTGPRRTEDESKALLEAFEPPPSLVSLEIREYHGAAFSKWMDCLVNLRRLVLNGCPNCKILPPLGKLPSLEILHIEVMANVEKVGLEFLGVEPGGDEMEIESCSVLFPKLEELCFQDLDRWEDWSGFSYYSVISSSLMVMPSLRFLKISNCNRLRTLPDFMPRTRVQELTIDSCPFLERSCREGVGRDWLKISHIPHIRIVRIPQADSD</sequence>
<dbReference type="PANTHER" id="PTHR36766">
    <property type="entry name" value="PLANT BROAD-SPECTRUM MILDEW RESISTANCE PROTEIN RPW8"/>
    <property type="match status" value="1"/>
</dbReference>
<dbReference type="Gene3D" id="1.10.8.430">
    <property type="entry name" value="Helical domain of apoptotic protease-activating factors"/>
    <property type="match status" value="1"/>
</dbReference>
<keyword evidence="3" id="KW-0547">Nucleotide-binding</keyword>
<keyword evidence="2" id="KW-0677">Repeat</keyword>
<evidence type="ECO:0000256" key="3">
    <source>
        <dbReference type="ARBA" id="ARBA00022741"/>
    </source>
</evidence>
<dbReference type="Gene3D" id="3.40.50.300">
    <property type="entry name" value="P-loop containing nucleotide triphosphate hydrolases"/>
    <property type="match status" value="1"/>
</dbReference>
<evidence type="ECO:0000256" key="1">
    <source>
        <dbReference type="ARBA" id="ARBA00022614"/>
    </source>
</evidence>
<feature type="domain" description="NB-ARC" evidence="6">
    <location>
        <begin position="185"/>
        <end position="356"/>
    </location>
</feature>
<dbReference type="Gene3D" id="1.10.10.10">
    <property type="entry name" value="Winged helix-like DNA-binding domain superfamily/Winged helix DNA-binding domain"/>
    <property type="match status" value="1"/>
</dbReference>
<dbReference type="FunFam" id="3.40.50.300:FF:001091">
    <property type="entry name" value="Probable disease resistance protein At1g61300"/>
    <property type="match status" value="1"/>
</dbReference>
<dbReference type="GO" id="GO:0006952">
    <property type="term" value="P:defense response"/>
    <property type="evidence" value="ECO:0007669"/>
    <property type="project" value="UniProtKB-KW"/>
</dbReference>
<accession>A0A2P5C3H8</accession>
<evidence type="ECO:0000256" key="4">
    <source>
        <dbReference type="ARBA" id="ARBA00022821"/>
    </source>
</evidence>